<dbReference type="GO" id="GO:0005778">
    <property type="term" value="C:peroxisomal membrane"/>
    <property type="evidence" value="ECO:0007669"/>
    <property type="project" value="UniProtKB-SubCell"/>
</dbReference>
<dbReference type="Proteomes" id="UP000002258">
    <property type="component" value="Chromosome 3"/>
</dbReference>
<name>A3LRL6_PICST</name>
<dbReference type="OrthoDB" id="411017at2759"/>
<dbReference type="EMBL" id="CP000497">
    <property type="protein sequence ID" value="ABN65406.2"/>
    <property type="molecule type" value="Genomic_DNA"/>
</dbReference>
<organism evidence="5 6">
    <name type="scientific">Scheffersomyces stipitis (strain ATCC 58785 / CBS 6054 / NBRC 10063 / NRRL Y-11545)</name>
    <name type="common">Yeast</name>
    <name type="synonym">Pichia stipitis</name>
    <dbReference type="NCBI Taxonomy" id="322104"/>
    <lineage>
        <taxon>Eukaryota</taxon>
        <taxon>Fungi</taxon>
        <taxon>Dikarya</taxon>
        <taxon>Ascomycota</taxon>
        <taxon>Saccharomycotina</taxon>
        <taxon>Pichiomycetes</taxon>
        <taxon>Debaryomycetaceae</taxon>
        <taxon>Scheffersomyces</taxon>
    </lineage>
</organism>
<accession>A3LRL6</accession>
<dbReference type="InParanoid" id="A3LRL6"/>
<dbReference type="eggNOG" id="ENOG502R7FJ">
    <property type="taxonomic scope" value="Eukaryota"/>
</dbReference>
<dbReference type="GeneID" id="4837781"/>
<evidence type="ECO:0000256" key="2">
    <source>
        <dbReference type="ARBA" id="ARBA00023136"/>
    </source>
</evidence>
<evidence type="ECO:0000256" key="3">
    <source>
        <dbReference type="ARBA" id="ARBA00023140"/>
    </source>
</evidence>
<dbReference type="PANTHER" id="PTHR12652">
    <property type="entry name" value="PEROXISOMAL BIOGENESIS FACTOR 11"/>
    <property type="match status" value="1"/>
</dbReference>
<dbReference type="GO" id="GO:0016559">
    <property type="term" value="P:peroxisome fission"/>
    <property type="evidence" value="ECO:0007669"/>
    <property type="project" value="InterPro"/>
</dbReference>
<evidence type="ECO:0008006" key="7">
    <source>
        <dbReference type="Google" id="ProtNLM"/>
    </source>
</evidence>
<keyword evidence="6" id="KW-1185">Reference proteome</keyword>
<comment type="subcellular location">
    <subcellularLocation>
        <location evidence="4">Peroxisome membrane</location>
    </subcellularLocation>
</comment>
<keyword evidence="3" id="KW-0576">Peroxisome</keyword>
<dbReference type="InterPro" id="IPR008733">
    <property type="entry name" value="PEX11"/>
</dbReference>
<sequence length="401" mass="46215">HYLYPSQSQSLYSYNSEWIDTPNNSPSIRNRYLNLEMSSTQVATADQAKFETPYKTRGAFAYISPVADKQGSNAMNLSTIEPASQLPPKTVKTWDIFWAMLNDIVGKDKMAKIGQYTLRLLIYHAEKTETYLSNPSINIGIINARYNNKEKQLNLISNFLKHPSDFIRIIVILVCSLFRERFAGMVSGLSMYRQFLRFGKTPFRIRGLANKLSSNITYKNNDVKINYPNIMNRKTLGEVFSLYYGINDESLLLYKLKFLSNESYHKFVSRHESFGWYSETWLALYNAYENLQNLTQQEMDVKISIQVKSKAKLLSKQLLGSGAVSSSSNEDAKVLSDIQFKKNNAWLDIYKNISDLIFNTYTVFRLPLPFDTIQIWMGISASVLSTVKLYRETKKKMIEKA</sequence>
<gene>
    <name evidence="5" type="ORF">PICST_56779</name>
</gene>
<dbReference type="RefSeq" id="XP_001383435.2">
    <property type="nucleotide sequence ID" value="XM_001383398.1"/>
</dbReference>
<keyword evidence="2" id="KW-0472">Membrane</keyword>
<dbReference type="PANTHER" id="PTHR12652:SF50">
    <property type="entry name" value="PEROXIN 11"/>
    <property type="match status" value="1"/>
</dbReference>
<dbReference type="OMA" id="DIFWAML"/>
<dbReference type="Pfam" id="PF05648">
    <property type="entry name" value="PEX11"/>
    <property type="match status" value="1"/>
</dbReference>
<reference evidence="5 6" key="1">
    <citation type="journal article" date="2007" name="Nat. Biotechnol.">
        <title>Genome sequence of the lignocellulose-bioconverting and xylose-fermenting yeast Pichia stipitis.</title>
        <authorList>
            <person name="Jeffries T.W."/>
            <person name="Grigoriev I.V."/>
            <person name="Grimwood J."/>
            <person name="Laplaza J.M."/>
            <person name="Aerts A."/>
            <person name="Salamov A."/>
            <person name="Schmutz J."/>
            <person name="Lindquist E."/>
            <person name="Dehal P."/>
            <person name="Shapiro H."/>
            <person name="Jin Y.S."/>
            <person name="Passoth V."/>
            <person name="Richardson P.M."/>
        </authorList>
    </citation>
    <scope>NUCLEOTIDE SEQUENCE [LARGE SCALE GENOMIC DNA]</scope>
    <source>
        <strain evidence="6">ATCC 58785 / CBS 6054 / NBRC 10063 / NRRL Y-11545</strain>
    </source>
</reference>
<dbReference type="AlphaFoldDB" id="A3LRL6"/>
<protein>
    <recommendedName>
        <fullName evidence="7">Peroxisomal membrane protein PEX25</fullName>
    </recommendedName>
</protein>
<evidence type="ECO:0000313" key="5">
    <source>
        <dbReference type="EMBL" id="ABN65406.2"/>
    </source>
</evidence>
<keyword evidence="1" id="KW-0962">Peroxisome biogenesis</keyword>
<evidence type="ECO:0000256" key="1">
    <source>
        <dbReference type="ARBA" id="ARBA00022593"/>
    </source>
</evidence>
<dbReference type="FunCoup" id="A3LRL6">
    <property type="interactions" value="50"/>
</dbReference>
<feature type="non-terminal residue" evidence="5">
    <location>
        <position position="1"/>
    </location>
</feature>
<dbReference type="STRING" id="322104.A3LRL6"/>
<dbReference type="KEGG" id="pic:PICST_56779"/>
<evidence type="ECO:0000313" key="6">
    <source>
        <dbReference type="Proteomes" id="UP000002258"/>
    </source>
</evidence>
<dbReference type="HOGENOM" id="CLU_037644_0_0_1"/>
<evidence type="ECO:0000256" key="4">
    <source>
        <dbReference type="ARBA" id="ARBA00046271"/>
    </source>
</evidence>
<proteinExistence type="predicted"/>